<dbReference type="PANTHER" id="PTHR12526:SF630">
    <property type="entry name" value="GLYCOSYLTRANSFERASE"/>
    <property type="match status" value="1"/>
</dbReference>
<accession>A0A7K4NTL4</accession>
<reference evidence="2 3" key="1">
    <citation type="journal article" date="2019" name="Environ. Microbiol.">
        <title>Genomics insights into ecotype formation of ammonia-oxidizing archaea in the deep ocean.</title>
        <authorList>
            <person name="Wang Y."/>
            <person name="Huang J.M."/>
            <person name="Cui G.J."/>
            <person name="Nunoura T."/>
            <person name="Takaki Y."/>
            <person name="Li W.L."/>
            <person name="Li J."/>
            <person name="Gao Z.M."/>
            <person name="Takai K."/>
            <person name="Zhang A.Q."/>
            <person name="Stepanauskas R."/>
        </authorList>
    </citation>
    <scope>NUCLEOTIDE SEQUENCE [LARGE SCALE GENOMIC DNA]</scope>
    <source>
        <strain evidence="2 3">G13</strain>
    </source>
</reference>
<dbReference type="PANTHER" id="PTHR12526">
    <property type="entry name" value="GLYCOSYLTRANSFERASE"/>
    <property type="match status" value="1"/>
</dbReference>
<evidence type="ECO:0000313" key="2">
    <source>
        <dbReference type="EMBL" id="NWK06335.1"/>
    </source>
</evidence>
<evidence type="ECO:0000259" key="1">
    <source>
        <dbReference type="Pfam" id="PF00534"/>
    </source>
</evidence>
<dbReference type="InterPro" id="IPR001296">
    <property type="entry name" value="Glyco_trans_1"/>
</dbReference>
<dbReference type="Gene3D" id="3.40.50.2000">
    <property type="entry name" value="Glycogen Phosphorylase B"/>
    <property type="match status" value="2"/>
</dbReference>
<comment type="caution">
    <text evidence="2">The sequence shown here is derived from an EMBL/GenBank/DDBJ whole genome shotgun (WGS) entry which is preliminary data.</text>
</comment>
<sequence length="353" mass="40883">MKILIGAGISFLHPLNEFSKELSKHGVECKVVLDRDYIGEFPSKELKGLFRTRKKFEKLISTFKPDVVLIDRMSKFGLEVIKSGIPLFLIVRGHYWLQNEWNEKTIYKNRLKQKLVEMRFKDDAQVFERATAILPLCNYLVNVVREHYPKQNLHVFVEGIDSSKWYTEKGIELKHPCVGLVQRAHHWAKSSEMLILKKILGKMPEVNFYWAGGGEIEDEILSELDGFENFHWLGSLQYPDKVREFLTEIDVYLLPTGMETTPLSLKEAQLMKKPVITTNVGGTSETMIDGVTGFLVEKGNHEQLIEKLELLLDDKKLSEQMGEAGRKFVQEKFSMEFSVKNCLNIIRQYHNQK</sequence>
<protein>
    <submittedName>
        <fullName evidence="2">Glycosyltransferase</fullName>
    </submittedName>
</protein>
<name>A0A7K4NTL4_9ARCH</name>
<gene>
    <name evidence="2" type="ORF">HX827_03220</name>
</gene>
<dbReference type="Pfam" id="PF00534">
    <property type="entry name" value="Glycos_transf_1"/>
    <property type="match status" value="1"/>
</dbReference>
<keyword evidence="2" id="KW-0808">Transferase</keyword>
<evidence type="ECO:0000313" key="3">
    <source>
        <dbReference type="Proteomes" id="UP000534207"/>
    </source>
</evidence>
<feature type="domain" description="Glycosyl transferase family 1" evidence="1">
    <location>
        <begin position="195"/>
        <end position="327"/>
    </location>
</feature>
<organism evidence="2 3">
    <name type="scientific">Marine Group I thaumarchaeote</name>
    <dbReference type="NCBI Taxonomy" id="2511932"/>
    <lineage>
        <taxon>Archaea</taxon>
        <taxon>Nitrososphaerota</taxon>
        <taxon>Marine Group I</taxon>
    </lineage>
</organism>
<dbReference type="Proteomes" id="UP000534207">
    <property type="component" value="Unassembled WGS sequence"/>
</dbReference>
<dbReference type="EMBL" id="JACASW010000005">
    <property type="protein sequence ID" value="NWK06335.1"/>
    <property type="molecule type" value="Genomic_DNA"/>
</dbReference>
<dbReference type="SUPFAM" id="SSF53756">
    <property type="entry name" value="UDP-Glycosyltransferase/glycogen phosphorylase"/>
    <property type="match status" value="1"/>
</dbReference>
<dbReference type="GO" id="GO:0016757">
    <property type="term" value="F:glycosyltransferase activity"/>
    <property type="evidence" value="ECO:0007669"/>
    <property type="project" value="InterPro"/>
</dbReference>
<dbReference type="AlphaFoldDB" id="A0A7K4NTL4"/>
<proteinExistence type="predicted"/>